<dbReference type="RefSeq" id="WP_228879306.1">
    <property type="nucleotide sequence ID" value="NZ_CAJQZC010000006.1"/>
</dbReference>
<dbReference type="InterPro" id="IPR038666">
    <property type="entry name" value="SSP1_head-tail_sf"/>
</dbReference>
<proteinExistence type="predicted"/>
<keyword evidence="2" id="KW-1185">Reference proteome</keyword>
<dbReference type="InterPro" id="IPR008767">
    <property type="entry name" value="Phage_SPP1_head-tail_adaptor"/>
</dbReference>
<evidence type="ECO:0008006" key="3">
    <source>
        <dbReference type="Google" id="ProtNLM"/>
    </source>
</evidence>
<protein>
    <recommendedName>
        <fullName evidence="3">Head-tail adaptor protein</fullName>
    </recommendedName>
</protein>
<organism evidence="1 2">
    <name type="scientific">Paraburkholderia saeva</name>
    <dbReference type="NCBI Taxonomy" id="2777537"/>
    <lineage>
        <taxon>Bacteria</taxon>
        <taxon>Pseudomonadati</taxon>
        <taxon>Pseudomonadota</taxon>
        <taxon>Betaproteobacteria</taxon>
        <taxon>Burkholderiales</taxon>
        <taxon>Burkholderiaceae</taxon>
        <taxon>Paraburkholderia</taxon>
    </lineage>
</organism>
<accession>A0A9N8X3X9</accession>
<dbReference type="AlphaFoldDB" id="A0A9N8X3X9"/>
<comment type="caution">
    <text evidence="1">The sequence shown here is derived from an EMBL/GenBank/DDBJ whole genome shotgun (WGS) entry which is preliminary data.</text>
</comment>
<dbReference type="Gene3D" id="2.40.10.270">
    <property type="entry name" value="Bacteriophage SPP1 head-tail adaptor protein"/>
    <property type="match status" value="1"/>
</dbReference>
<name>A0A9N8X3X9_9BURK</name>
<dbReference type="Proteomes" id="UP000789704">
    <property type="component" value="Unassembled WGS sequence"/>
</dbReference>
<reference evidence="1" key="1">
    <citation type="submission" date="2021-04" db="EMBL/GenBank/DDBJ databases">
        <authorList>
            <person name="Vanwijnsberghe S."/>
        </authorList>
    </citation>
    <scope>NUCLEOTIDE SEQUENCE</scope>
    <source>
        <strain evidence="1">LMG 31841</strain>
    </source>
</reference>
<dbReference type="Pfam" id="PF05521">
    <property type="entry name" value="Phage_HCP"/>
    <property type="match status" value="1"/>
</dbReference>
<gene>
    <name evidence="1" type="ORF">LMG31841_03527</name>
</gene>
<evidence type="ECO:0000313" key="2">
    <source>
        <dbReference type="Proteomes" id="UP000789704"/>
    </source>
</evidence>
<sequence length="109" mass="12692">MSAAPGKMRSRIVLRIRTDVPAVDMGVSASYSAQIKRWADVKPVGAIAYAASVQSDERVTHRMRMRLFDAVTTQYEIVWNGWVYRVRRAKHEHFKRITTLEVEEQRRDE</sequence>
<evidence type="ECO:0000313" key="1">
    <source>
        <dbReference type="EMBL" id="CAG4906134.1"/>
    </source>
</evidence>
<dbReference type="EMBL" id="CAJQZC010000006">
    <property type="protein sequence ID" value="CAG4906134.1"/>
    <property type="molecule type" value="Genomic_DNA"/>
</dbReference>